<dbReference type="Gene3D" id="1.25.40.10">
    <property type="entry name" value="Tetratricopeptide repeat domain"/>
    <property type="match status" value="1"/>
</dbReference>
<dbReference type="Gene3D" id="1.10.10.10">
    <property type="entry name" value="Winged helix-like DNA-binding domain superfamily/Winged helix DNA-binding domain"/>
    <property type="match status" value="1"/>
</dbReference>
<dbReference type="InterPro" id="IPR001867">
    <property type="entry name" value="OmpR/PhoB-type_DNA-bd"/>
</dbReference>
<dbReference type="RefSeq" id="WP_377572081.1">
    <property type="nucleotide sequence ID" value="NZ_JBHTMP010000025.1"/>
</dbReference>
<dbReference type="SUPFAM" id="SSF48452">
    <property type="entry name" value="TPR-like"/>
    <property type="match status" value="1"/>
</dbReference>
<feature type="domain" description="OmpR/PhoB-type" evidence="6">
    <location>
        <begin position="1"/>
        <end position="100"/>
    </location>
</feature>
<evidence type="ECO:0000256" key="2">
    <source>
        <dbReference type="ARBA" id="ARBA00023015"/>
    </source>
</evidence>
<dbReference type="Proteomes" id="UP001597260">
    <property type="component" value="Unassembled WGS sequence"/>
</dbReference>
<keyword evidence="8" id="KW-1185">Reference proteome</keyword>
<dbReference type="PANTHER" id="PTHR35807">
    <property type="entry name" value="TRANSCRIPTIONAL REGULATOR REDD-RELATED"/>
    <property type="match status" value="1"/>
</dbReference>
<dbReference type="CDD" id="cd15831">
    <property type="entry name" value="BTAD"/>
    <property type="match status" value="1"/>
</dbReference>
<dbReference type="InterPro" id="IPR016032">
    <property type="entry name" value="Sig_transdc_resp-reg_C-effctor"/>
</dbReference>
<keyword evidence="2" id="KW-0805">Transcription regulation</keyword>
<evidence type="ECO:0000313" key="8">
    <source>
        <dbReference type="Proteomes" id="UP001597260"/>
    </source>
</evidence>
<gene>
    <name evidence="7" type="ORF">ACFQ4H_17690</name>
</gene>
<protein>
    <submittedName>
        <fullName evidence="7">BTAD domain-containing putative transcriptional regulator</fullName>
    </submittedName>
</protein>
<evidence type="ECO:0000256" key="4">
    <source>
        <dbReference type="ARBA" id="ARBA00023163"/>
    </source>
</evidence>
<feature type="DNA-binding region" description="OmpR/PhoB-type" evidence="5">
    <location>
        <begin position="1"/>
        <end position="100"/>
    </location>
</feature>
<keyword evidence="4" id="KW-0804">Transcription</keyword>
<dbReference type="InterPro" id="IPR036388">
    <property type="entry name" value="WH-like_DNA-bd_sf"/>
</dbReference>
<dbReference type="InterPro" id="IPR011990">
    <property type="entry name" value="TPR-like_helical_dom_sf"/>
</dbReference>
<dbReference type="PANTHER" id="PTHR35807:SF1">
    <property type="entry name" value="TRANSCRIPTIONAL REGULATOR REDD"/>
    <property type="match status" value="1"/>
</dbReference>
<accession>A0ABW3YIL9</accession>
<evidence type="ECO:0000313" key="7">
    <source>
        <dbReference type="EMBL" id="MFD1322928.1"/>
    </source>
</evidence>
<keyword evidence="3 5" id="KW-0238">DNA-binding</keyword>
<dbReference type="SMART" id="SM01043">
    <property type="entry name" value="BTAD"/>
    <property type="match status" value="1"/>
</dbReference>
<comment type="similarity">
    <text evidence="1">Belongs to the AfsR/DnrI/RedD regulatory family.</text>
</comment>
<organism evidence="7 8">
    <name type="scientific">Micromonospora sonneratiae</name>
    <dbReference type="NCBI Taxonomy" id="1184706"/>
    <lineage>
        <taxon>Bacteria</taxon>
        <taxon>Bacillati</taxon>
        <taxon>Actinomycetota</taxon>
        <taxon>Actinomycetes</taxon>
        <taxon>Micromonosporales</taxon>
        <taxon>Micromonosporaceae</taxon>
        <taxon>Micromonospora</taxon>
    </lineage>
</organism>
<reference evidence="8" key="1">
    <citation type="journal article" date="2019" name="Int. J. Syst. Evol. Microbiol.">
        <title>The Global Catalogue of Microorganisms (GCM) 10K type strain sequencing project: providing services to taxonomists for standard genome sequencing and annotation.</title>
        <authorList>
            <consortium name="The Broad Institute Genomics Platform"/>
            <consortium name="The Broad Institute Genome Sequencing Center for Infectious Disease"/>
            <person name="Wu L."/>
            <person name="Ma J."/>
        </authorList>
    </citation>
    <scope>NUCLEOTIDE SEQUENCE [LARGE SCALE GENOMIC DNA]</scope>
    <source>
        <strain evidence="8">JCM 31037</strain>
    </source>
</reference>
<dbReference type="InterPro" id="IPR051677">
    <property type="entry name" value="AfsR-DnrI-RedD_regulator"/>
</dbReference>
<evidence type="ECO:0000256" key="1">
    <source>
        <dbReference type="ARBA" id="ARBA00005820"/>
    </source>
</evidence>
<evidence type="ECO:0000256" key="3">
    <source>
        <dbReference type="ARBA" id="ARBA00023125"/>
    </source>
</evidence>
<proteinExistence type="inferred from homology"/>
<name>A0ABW3YIL9_9ACTN</name>
<dbReference type="EMBL" id="JBHTMP010000025">
    <property type="protein sequence ID" value="MFD1322928.1"/>
    <property type="molecule type" value="Genomic_DNA"/>
</dbReference>
<dbReference type="PROSITE" id="PS51755">
    <property type="entry name" value="OMPR_PHOB"/>
    <property type="match status" value="1"/>
</dbReference>
<dbReference type="SMART" id="SM00862">
    <property type="entry name" value="Trans_reg_C"/>
    <property type="match status" value="1"/>
</dbReference>
<dbReference type="SUPFAM" id="SSF46894">
    <property type="entry name" value="C-terminal effector domain of the bipartite response regulators"/>
    <property type="match status" value="1"/>
</dbReference>
<dbReference type="InterPro" id="IPR005158">
    <property type="entry name" value="BTAD"/>
</dbReference>
<evidence type="ECO:0000259" key="6">
    <source>
        <dbReference type="PROSITE" id="PS51755"/>
    </source>
</evidence>
<evidence type="ECO:0000256" key="5">
    <source>
        <dbReference type="PROSITE-ProRule" id="PRU01091"/>
    </source>
</evidence>
<sequence length="293" mass="31180">MTGVELSVLGPLTAWRGSVGVALGGRRQRMVLATLLVARGRMLPAERLQDLVWSDSPQPAGRSTLHGYVAGLRRALEPDRPPRSSGGVLLREGPGYAIRIPAGRIDAERFTTLVERGTALLGRGQPGPAVAALTEALGLWRGPAYADLAEASFALPEIARLDGVRTTGAELRLTALLDLGRHAEVLGELEAFVLEHPLRERGWELLAIALYRGGRQGDALTVVRRARARLARDLGIDPGAGLRRLEAAILAQDVSLSLPTGSGGRPAPAGLLVRRSPPRACRDPGCPFRPAGW</sequence>
<dbReference type="Pfam" id="PF03704">
    <property type="entry name" value="BTAD"/>
    <property type="match status" value="1"/>
</dbReference>
<comment type="caution">
    <text evidence="7">The sequence shown here is derived from an EMBL/GenBank/DDBJ whole genome shotgun (WGS) entry which is preliminary data.</text>
</comment>